<keyword evidence="10" id="KW-0030">Aminoacyl-tRNA synthetase</keyword>
<dbReference type="EC" id="6.1.1.3" evidence="3"/>
<dbReference type="CDD" id="cd00771">
    <property type="entry name" value="ThrRS_core"/>
    <property type="match status" value="1"/>
</dbReference>
<evidence type="ECO:0000256" key="11">
    <source>
        <dbReference type="ARBA" id="ARBA00031900"/>
    </source>
</evidence>
<keyword evidence="4 14" id="KW-0436">Ligase</keyword>
<dbReference type="EMBL" id="AFWA02000003">
    <property type="protein sequence ID" value="EMR10727.1"/>
    <property type="molecule type" value="Genomic_DNA"/>
</dbReference>
<keyword evidence="9" id="KW-0496">Mitochondrion</keyword>
<evidence type="ECO:0000313" key="15">
    <source>
        <dbReference type="Proteomes" id="UP000011958"/>
    </source>
</evidence>
<evidence type="ECO:0000256" key="9">
    <source>
        <dbReference type="ARBA" id="ARBA00023128"/>
    </source>
</evidence>
<comment type="subcellular location">
    <subcellularLocation>
        <location evidence="1">Mitochondrion matrix</location>
    </subcellularLocation>
</comment>
<accession>M7NTY5</accession>
<feature type="domain" description="Aminoacyl-transfer RNA synthetases class-II family profile" evidence="13">
    <location>
        <begin position="77"/>
        <end position="374"/>
    </location>
</feature>
<evidence type="ECO:0000256" key="1">
    <source>
        <dbReference type="ARBA" id="ARBA00004305"/>
    </source>
</evidence>
<name>M7NTY5_PNEMU</name>
<dbReference type="InterPro" id="IPR002314">
    <property type="entry name" value="aa-tRNA-synt_IIb"/>
</dbReference>
<dbReference type="NCBIfam" id="TIGR00418">
    <property type="entry name" value="thrS"/>
    <property type="match status" value="1"/>
</dbReference>
<dbReference type="SUPFAM" id="SSF55681">
    <property type="entry name" value="Class II aaRS and biotin synthetases"/>
    <property type="match status" value="1"/>
</dbReference>
<gene>
    <name evidence="14" type="ORF">PNEG_00877</name>
</gene>
<evidence type="ECO:0000256" key="5">
    <source>
        <dbReference type="ARBA" id="ARBA00022741"/>
    </source>
</evidence>
<keyword evidence="5" id="KW-0547">Nucleotide-binding</keyword>
<dbReference type="InterPro" id="IPR036621">
    <property type="entry name" value="Anticodon-bd_dom_sf"/>
</dbReference>
<evidence type="ECO:0000256" key="8">
    <source>
        <dbReference type="ARBA" id="ARBA00022946"/>
    </source>
</evidence>
<dbReference type="STRING" id="1069680.M7NTY5"/>
<dbReference type="Gene3D" id="3.30.930.10">
    <property type="entry name" value="Bira Bifunctional Protein, Domain 2"/>
    <property type="match status" value="1"/>
</dbReference>
<evidence type="ECO:0000256" key="6">
    <source>
        <dbReference type="ARBA" id="ARBA00022840"/>
    </source>
</evidence>
<dbReference type="OMA" id="HRYEYSG"/>
<dbReference type="PANTHER" id="PTHR11451">
    <property type="entry name" value="THREONINE-TRNA LIGASE"/>
    <property type="match status" value="1"/>
</dbReference>
<dbReference type="RefSeq" id="XP_007872787.1">
    <property type="nucleotide sequence ID" value="XM_007874596.1"/>
</dbReference>
<dbReference type="VEuPathDB" id="FungiDB:PNEG_00877"/>
<dbReference type="Pfam" id="PF00587">
    <property type="entry name" value="tRNA-synt_2b"/>
    <property type="match status" value="1"/>
</dbReference>
<organism evidence="14 15">
    <name type="scientific">Pneumocystis murina (strain B123)</name>
    <name type="common">Mouse pneumocystis pneumonia agent</name>
    <name type="synonym">Pneumocystis carinii f. sp. muris</name>
    <dbReference type="NCBI Taxonomy" id="1069680"/>
    <lineage>
        <taxon>Eukaryota</taxon>
        <taxon>Fungi</taxon>
        <taxon>Dikarya</taxon>
        <taxon>Ascomycota</taxon>
        <taxon>Taphrinomycotina</taxon>
        <taxon>Pneumocystomycetes</taxon>
        <taxon>Pneumocystaceae</taxon>
        <taxon>Pneumocystis</taxon>
    </lineage>
</organism>
<dbReference type="InterPro" id="IPR002320">
    <property type="entry name" value="Thr-tRNA-ligase_IIa"/>
</dbReference>
<sequence length="489" mass="56969">MSKEKCLSIGLLSLIWNSSSYRDLKAVLYIKTKCLWIDKITRKLRTQVKRLNVSNSDNHEVIGRFDGLLMTSDISPGSIFMLPHGTRIYNKLLEFMKIYSRIYGYQEVRSPIIYKKTLWEKSGHLENYKNEMFQVKGRGATENDKKDSNYLQDEEYGLKPMNCPGHCLMYSSIERSYRDLPIRYADFGALHRNEPSGSLSGLTRLRQFHQDDAHIFCRRSQIFDEISSILNMIKTIYSIFKLFSYEYFLSTRPPKFIGTLEDWEEAEKVLKQALDATKQPWSYNNGDGAFYGPKIDLLVADKAGKKHQMATIQLDFQLPLRFQLKYRSPFKDNTDDITKGISVMKTPVIIHRAIFGSIERMMALLLEYTEGRLPFWLSPCQAIIIPVGKDNIEYANDVYYQISGLESDRSTIQSIYKRRFYVDLDLSQKTLAKMVRNALGKAYNFIIIVGNRELKTKTVSIRSRDNEKQEIMQPKEVYDMFLKLESSYE</sequence>
<evidence type="ECO:0000256" key="7">
    <source>
        <dbReference type="ARBA" id="ARBA00022917"/>
    </source>
</evidence>
<dbReference type="InterPro" id="IPR033728">
    <property type="entry name" value="ThrRS_core"/>
</dbReference>
<dbReference type="GeneID" id="19894575"/>
<dbReference type="OrthoDB" id="5423599at2759"/>
<comment type="catalytic activity">
    <reaction evidence="12">
        <text>tRNA(Thr) + L-threonine + ATP = L-threonyl-tRNA(Thr) + AMP + diphosphate + H(+)</text>
        <dbReference type="Rhea" id="RHEA:24624"/>
        <dbReference type="Rhea" id="RHEA-COMP:9670"/>
        <dbReference type="Rhea" id="RHEA-COMP:9704"/>
        <dbReference type="ChEBI" id="CHEBI:15378"/>
        <dbReference type="ChEBI" id="CHEBI:30616"/>
        <dbReference type="ChEBI" id="CHEBI:33019"/>
        <dbReference type="ChEBI" id="CHEBI:57926"/>
        <dbReference type="ChEBI" id="CHEBI:78442"/>
        <dbReference type="ChEBI" id="CHEBI:78534"/>
        <dbReference type="ChEBI" id="CHEBI:456215"/>
        <dbReference type="EC" id="6.1.1.3"/>
    </reaction>
</comment>
<evidence type="ECO:0000259" key="13">
    <source>
        <dbReference type="PROSITE" id="PS50862"/>
    </source>
</evidence>
<dbReference type="GO" id="GO:0005524">
    <property type="term" value="F:ATP binding"/>
    <property type="evidence" value="ECO:0007669"/>
    <property type="project" value="UniProtKB-KW"/>
</dbReference>
<dbReference type="PRINTS" id="PR01047">
    <property type="entry name" value="TRNASYNTHTHR"/>
</dbReference>
<evidence type="ECO:0000256" key="10">
    <source>
        <dbReference type="ARBA" id="ARBA00023146"/>
    </source>
</evidence>
<dbReference type="Gene3D" id="3.40.50.800">
    <property type="entry name" value="Anticodon-binding domain"/>
    <property type="match status" value="1"/>
</dbReference>
<dbReference type="InterPro" id="IPR045864">
    <property type="entry name" value="aa-tRNA-synth_II/BPL/LPL"/>
</dbReference>
<dbReference type="HOGENOM" id="CLU_008554_2_1_1"/>
<proteinExistence type="inferred from homology"/>
<keyword evidence="15" id="KW-1185">Reference proteome</keyword>
<dbReference type="GO" id="GO:0070159">
    <property type="term" value="P:mitochondrial threonyl-tRNA aminoacylation"/>
    <property type="evidence" value="ECO:0007669"/>
    <property type="project" value="EnsemblFungi"/>
</dbReference>
<reference evidence="15" key="1">
    <citation type="journal article" date="2016" name="Nat. Commun.">
        <title>Genome analysis of three Pneumocystis species reveals adaptation mechanisms to life exclusively in mammalian hosts.</title>
        <authorList>
            <person name="Ma L."/>
            <person name="Chen Z."/>
            <person name="Huang D.W."/>
            <person name="Kutty G."/>
            <person name="Ishihara M."/>
            <person name="Wang H."/>
            <person name="Abouelleil A."/>
            <person name="Bishop L."/>
            <person name="Davey E."/>
            <person name="Deng R."/>
            <person name="Deng X."/>
            <person name="Fan L."/>
            <person name="Fantoni G."/>
            <person name="Fitzgerald M."/>
            <person name="Gogineni E."/>
            <person name="Goldberg J.M."/>
            <person name="Handley G."/>
            <person name="Hu X."/>
            <person name="Huber C."/>
            <person name="Jiao X."/>
            <person name="Jones K."/>
            <person name="Levin J.Z."/>
            <person name="Liu Y."/>
            <person name="Macdonald P."/>
            <person name="Melnikov A."/>
            <person name="Raley C."/>
            <person name="Sassi M."/>
            <person name="Sherman B.T."/>
            <person name="Song X."/>
            <person name="Sykes S."/>
            <person name="Tran B."/>
            <person name="Walsh L."/>
            <person name="Xia Y."/>
            <person name="Yang J."/>
            <person name="Young S."/>
            <person name="Zeng Q."/>
            <person name="Zheng X."/>
            <person name="Stephens R."/>
            <person name="Nusbaum C."/>
            <person name="Birren B.W."/>
            <person name="Azadi P."/>
            <person name="Lempicki R.A."/>
            <person name="Cuomo C.A."/>
            <person name="Kovacs J.A."/>
        </authorList>
    </citation>
    <scope>NUCLEOTIDE SEQUENCE [LARGE SCALE GENOMIC DNA]</scope>
    <source>
        <strain evidence="15">B123</strain>
    </source>
</reference>
<keyword evidence="8" id="KW-0809">Transit peptide</keyword>
<dbReference type="GO" id="GO:0004829">
    <property type="term" value="F:threonine-tRNA ligase activity"/>
    <property type="evidence" value="ECO:0007669"/>
    <property type="project" value="UniProtKB-EC"/>
</dbReference>
<evidence type="ECO:0000256" key="2">
    <source>
        <dbReference type="ARBA" id="ARBA00008226"/>
    </source>
</evidence>
<evidence type="ECO:0000313" key="14">
    <source>
        <dbReference type="EMBL" id="EMR10727.1"/>
    </source>
</evidence>
<evidence type="ECO:0000256" key="3">
    <source>
        <dbReference type="ARBA" id="ARBA00013163"/>
    </source>
</evidence>
<dbReference type="Proteomes" id="UP000011958">
    <property type="component" value="Unassembled WGS sequence"/>
</dbReference>
<dbReference type="InterPro" id="IPR004154">
    <property type="entry name" value="Anticodon-bd"/>
</dbReference>
<dbReference type="FunFam" id="3.30.930.10:FF:000039">
    <property type="entry name" value="Threonyl-tRNA synthetase, mitochondrial"/>
    <property type="match status" value="1"/>
</dbReference>
<dbReference type="PROSITE" id="PS50862">
    <property type="entry name" value="AA_TRNA_LIGASE_II"/>
    <property type="match status" value="1"/>
</dbReference>
<keyword evidence="7" id="KW-0648">Protein biosynthesis</keyword>
<evidence type="ECO:0000256" key="4">
    <source>
        <dbReference type="ARBA" id="ARBA00022598"/>
    </source>
</evidence>
<dbReference type="GO" id="GO:0005759">
    <property type="term" value="C:mitochondrial matrix"/>
    <property type="evidence" value="ECO:0007669"/>
    <property type="project" value="UniProtKB-SubCell"/>
</dbReference>
<evidence type="ECO:0000256" key="12">
    <source>
        <dbReference type="ARBA" id="ARBA00049515"/>
    </source>
</evidence>
<dbReference type="Pfam" id="PF03129">
    <property type="entry name" value="HGTP_anticodon"/>
    <property type="match status" value="1"/>
</dbReference>
<comment type="caution">
    <text evidence="14">The sequence shown here is derived from an EMBL/GenBank/DDBJ whole genome shotgun (WGS) entry which is preliminary data.</text>
</comment>
<protein>
    <recommendedName>
        <fullName evidence="3">threonine--tRNA ligase</fullName>
        <ecNumber evidence="3">6.1.1.3</ecNumber>
    </recommendedName>
    <alternativeName>
        <fullName evidence="11">Threonyl-tRNA synthetase</fullName>
    </alternativeName>
</protein>
<dbReference type="InterPro" id="IPR006195">
    <property type="entry name" value="aa-tRNA-synth_II"/>
</dbReference>
<keyword evidence="6" id="KW-0067">ATP-binding</keyword>
<dbReference type="eggNOG" id="KOG1637">
    <property type="taxonomic scope" value="Eukaryota"/>
</dbReference>
<dbReference type="PANTHER" id="PTHR11451:SF50">
    <property type="entry name" value="THREONINE--TRNA LIGASE, MITOCHONDRIAL"/>
    <property type="match status" value="1"/>
</dbReference>
<dbReference type="AlphaFoldDB" id="M7NTY5"/>
<comment type="similarity">
    <text evidence="2">Belongs to the class-II aminoacyl-tRNA synthetase family.</text>
</comment>
<dbReference type="SUPFAM" id="SSF52954">
    <property type="entry name" value="Class II aaRS ABD-related"/>
    <property type="match status" value="1"/>
</dbReference>